<comment type="subcellular location">
    <subcellularLocation>
        <location evidence="1">Membrane</location>
        <topology evidence="1">Multi-pass membrane protein</topology>
    </subcellularLocation>
</comment>
<evidence type="ECO:0000259" key="8">
    <source>
        <dbReference type="Pfam" id="PF13632"/>
    </source>
</evidence>
<dbReference type="InterPro" id="IPR029044">
    <property type="entry name" value="Nucleotide-diphossugar_trans"/>
</dbReference>
<keyword evidence="4 7" id="KW-0812">Transmembrane</keyword>
<evidence type="ECO:0000313" key="9">
    <source>
        <dbReference type="EMBL" id="MQQ09336.1"/>
    </source>
</evidence>
<evidence type="ECO:0000256" key="2">
    <source>
        <dbReference type="ARBA" id="ARBA00022676"/>
    </source>
</evidence>
<keyword evidence="10" id="KW-1185">Reference proteome</keyword>
<feature type="transmembrane region" description="Helical" evidence="7">
    <location>
        <begin position="507"/>
        <end position="530"/>
    </location>
</feature>
<feature type="transmembrane region" description="Helical" evidence="7">
    <location>
        <begin position="63"/>
        <end position="84"/>
    </location>
</feature>
<proteinExistence type="predicted"/>
<sequence length="624" mass="69906">MPPETRQQLRNLMGDDRHRYLRALWTRRQQKRNLILILLWAACAVFFWQWWLRPAHWATGVQFWVATLALAWLFYLQLFFVLVFRQAKVPAFGPPAPGSVRVAMIVTKTPSEPLSVLIPTLKAMLAQTYPHDTWLADEAPDAETRAWCDAHGVRISSRQGLAAYHQKTWPRRTRCKEGNLAYFYDTYGYEAYDFVSQLDADHVPTPTYLAEVLRGFADPRVGYVSAPSICAANANQSWAARTRLFTEAVFHGVFQAGYTASLSPMCIGSHYAVRTTALKEIGGLGPDLAEDHSTTMLMNAGGWRGVHAFDAIAYGDGPANIADLCTQEFQWSRSLVTLLLQHTPRYLRALSPRLKFLFLFCQLFYPLFAAFMTLFFLLPVAALVLDIRYANVTFPAFLAHITPQIIMLTAIAYYIKADGHLRPSDGKVIAWEKALFLSLQWPWAIWGCVMAVRDRFAGDFVDFRITPKGEAAKAQLPIRIITPYAAFAAISLLPVIFIRDVENAQGFYLFATINGILFTSIVGVIVFHHYKDTEFFTKRISVFDVAKIAIAPALVATTVLAAKERGTEGLYALSQGIEPYRLITEEYAVAGAGMGGPGTVILRFDPGLNRAGNSSHREERHGSD</sequence>
<keyword evidence="3 9" id="KW-0808">Transferase</keyword>
<reference evidence="9 10" key="1">
    <citation type="submission" date="2019-10" db="EMBL/GenBank/DDBJ databases">
        <title>Epibacterium sp. nov., isolated from seawater.</title>
        <authorList>
            <person name="Zhang X."/>
            <person name="Li N."/>
        </authorList>
    </citation>
    <scope>NUCLEOTIDE SEQUENCE [LARGE SCALE GENOMIC DNA]</scope>
    <source>
        <strain evidence="9 10">SM1979</strain>
    </source>
</reference>
<name>A0A843YE45_9RHOB</name>
<keyword evidence="5 7" id="KW-1133">Transmembrane helix</keyword>
<evidence type="ECO:0000256" key="4">
    <source>
        <dbReference type="ARBA" id="ARBA00022692"/>
    </source>
</evidence>
<dbReference type="SUPFAM" id="SSF53448">
    <property type="entry name" value="Nucleotide-diphospho-sugar transferases"/>
    <property type="match status" value="1"/>
</dbReference>
<dbReference type="AlphaFoldDB" id="A0A843YE45"/>
<dbReference type="PANTHER" id="PTHR43867:SF2">
    <property type="entry name" value="CELLULOSE SYNTHASE CATALYTIC SUBUNIT A [UDP-FORMING]"/>
    <property type="match status" value="1"/>
</dbReference>
<dbReference type="Gene3D" id="3.90.550.10">
    <property type="entry name" value="Spore Coat Polysaccharide Biosynthesis Protein SpsA, Chain A"/>
    <property type="match status" value="1"/>
</dbReference>
<dbReference type="GO" id="GO:0016758">
    <property type="term" value="F:hexosyltransferase activity"/>
    <property type="evidence" value="ECO:0007669"/>
    <property type="project" value="TreeGrafter"/>
</dbReference>
<dbReference type="GO" id="GO:0005886">
    <property type="term" value="C:plasma membrane"/>
    <property type="evidence" value="ECO:0007669"/>
    <property type="project" value="TreeGrafter"/>
</dbReference>
<feature type="transmembrane region" description="Helical" evidence="7">
    <location>
        <begin position="34"/>
        <end position="51"/>
    </location>
</feature>
<keyword evidence="2" id="KW-0328">Glycosyltransferase</keyword>
<keyword evidence="6 7" id="KW-0472">Membrane</keyword>
<evidence type="ECO:0000256" key="1">
    <source>
        <dbReference type="ARBA" id="ARBA00004141"/>
    </source>
</evidence>
<feature type="domain" description="Glycosyltransferase 2-like" evidence="8">
    <location>
        <begin position="198"/>
        <end position="384"/>
    </location>
</feature>
<dbReference type="EMBL" id="WIBF01000007">
    <property type="protein sequence ID" value="MQQ09336.1"/>
    <property type="molecule type" value="Genomic_DNA"/>
</dbReference>
<evidence type="ECO:0000313" key="10">
    <source>
        <dbReference type="Proteomes" id="UP000444174"/>
    </source>
</evidence>
<comment type="caution">
    <text evidence="9">The sequence shown here is derived from an EMBL/GenBank/DDBJ whole genome shotgun (WGS) entry which is preliminary data.</text>
</comment>
<feature type="transmembrane region" description="Helical" evidence="7">
    <location>
        <begin position="356"/>
        <end position="385"/>
    </location>
</feature>
<accession>A0A843YE45</accession>
<evidence type="ECO:0000256" key="7">
    <source>
        <dbReference type="SAM" id="Phobius"/>
    </source>
</evidence>
<protein>
    <submittedName>
        <fullName evidence="9">Glycosyltransferase</fullName>
    </submittedName>
</protein>
<dbReference type="RefSeq" id="WP_153216274.1">
    <property type="nucleotide sequence ID" value="NZ_WIBF01000007.1"/>
</dbReference>
<dbReference type="InterPro" id="IPR050321">
    <property type="entry name" value="Glycosyltr_2/OpgH_subfam"/>
</dbReference>
<dbReference type="InterPro" id="IPR001173">
    <property type="entry name" value="Glyco_trans_2-like"/>
</dbReference>
<evidence type="ECO:0000256" key="6">
    <source>
        <dbReference type="ARBA" id="ARBA00023136"/>
    </source>
</evidence>
<feature type="transmembrane region" description="Helical" evidence="7">
    <location>
        <begin position="481"/>
        <end position="501"/>
    </location>
</feature>
<gene>
    <name evidence="9" type="ORF">GFB49_12790</name>
</gene>
<dbReference type="Pfam" id="PF13632">
    <property type="entry name" value="Glyco_trans_2_3"/>
    <property type="match status" value="1"/>
</dbReference>
<dbReference type="Proteomes" id="UP000444174">
    <property type="component" value="Unassembled WGS sequence"/>
</dbReference>
<evidence type="ECO:0000256" key="5">
    <source>
        <dbReference type="ARBA" id="ARBA00022989"/>
    </source>
</evidence>
<organism evidence="9 10">
    <name type="scientific">Tritonibacter litoralis</name>
    <dbReference type="NCBI Taxonomy" id="2662264"/>
    <lineage>
        <taxon>Bacteria</taxon>
        <taxon>Pseudomonadati</taxon>
        <taxon>Pseudomonadota</taxon>
        <taxon>Alphaproteobacteria</taxon>
        <taxon>Rhodobacterales</taxon>
        <taxon>Paracoccaceae</taxon>
        <taxon>Tritonibacter</taxon>
    </lineage>
</organism>
<evidence type="ECO:0000256" key="3">
    <source>
        <dbReference type="ARBA" id="ARBA00022679"/>
    </source>
</evidence>
<feature type="transmembrane region" description="Helical" evidence="7">
    <location>
        <begin position="397"/>
        <end position="415"/>
    </location>
</feature>
<dbReference type="PANTHER" id="PTHR43867">
    <property type="entry name" value="CELLULOSE SYNTHASE CATALYTIC SUBUNIT A [UDP-FORMING]"/>
    <property type="match status" value="1"/>
</dbReference>